<dbReference type="Pfam" id="PF00491">
    <property type="entry name" value="Arginase"/>
    <property type="match status" value="1"/>
</dbReference>
<proteinExistence type="inferred from homology"/>
<evidence type="ECO:0000256" key="4">
    <source>
        <dbReference type="ARBA" id="ARBA00023211"/>
    </source>
</evidence>
<evidence type="ECO:0000256" key="5">
    <source>
        <dbReference type="HAMAP-Rule" id="MF_00737"/>
    </source>
</evidence>
<dbReference type="Gene3D" id="3.40.800.10">
    <property type="entry name" value="Ureohydrolase domain"/>
    <property type="match status" value="1"/>
</dbReference>
<accession>A0A380MJQ5</accession>
<feature type="binding site" evidence="5">
    <location>
        <position position="240"/>
    </location>
    <ligand>
        <name>Mn(2+)</name>
        <dbReference type="ChEBI" id="CHEBI:29035"/>
        <label>2</label>
    </ligand>
</feature>
<gene>
    <name evidence="5 9" type="primary">hutG</name>
    <name evidence="9" type="ORF">NCTC10717_00743</name>
</gene>
<dbReference type="PANTHER" id="PTHR11358">
    <property type="entry name" value="ARGINASE/AGMATINASE"/>
    <property type="match status" value="1"/>
</dbReference>
<name>A0A380MJQ5_9GAMM</name>
<evidence type="ECO:0000256" key="3">
    <source>
        <dbReference type="ARBA" id="ARBA00022808"/>
    </source>
</evidence>
<evidence type="ECO:0000256" key="7">
    <source>
        <dbReference type="PIRSR" id="PIRSR036979-1"/>
    </source>
</evidence>
<feature type="binding site" evidence="5 7">
    <location>
        <position position="238"/>
    </location>
    <ligand>
        <name>Mn(2+)</name>
        <dbReference type="ChEBI" id="CHEBI:29035"/>
        <label>1</label>
    </ligand>
</feature>
<organism evidence="9 10">
    <name type="scientific">Suttonella indologenes</name>
    <dbReference type="NCBI Taxonomy" id="13276"/>
    <lineage>
        <taxon>Bacteria</taxon>
        <taxon>Pseudomonadati</taxon>
        <taxon>Pseudomonadota</taxon>
        <taxon>Gammaproteobacteria</taxon>
        <taxon>Cardiobacteriales</taxon>
        <taxon>Cardiobacteriaceae</taxon>
        <taxon>Suttonella</taxon>
    </lineage>
</organism>
<dbReference type="UniPathway" id="UPA00379">
    <property type="reaction ID" value="UER00552"/>
</dbReference>
<keyword evidence="10" id="KW-1185">Reference proteome</keyword>
<feature type="binding site" evidence="7">
    <location>
        <position position="240"/>
    </location>
    <ligand>
        <name>Mn(2+)</name>
        <dbReference type="ChEBI" id="CHEBI:29035"/>
        <label>1</label>
    </ligand>
</feature>
<dbReference type="InterPro" id="IPR023696">
    <property type="entry name" value="Ureohydrolase_dom_sf"/>
</dbReference>
<comment type="catalytic activity">
    <reaction evidence="5">
        <text>N-formimidoyl-L-glutamate + H2O = formamide + L-glutamate</text>
        <dbReference type="Rhea" id="RHEA:22492"/>
        <dbReference type="ChEBI" id="CHEBI:15377"/>
        <dbReference type="ChEBI" id="CHEBI:16397"/>
        <dbReference type="ChEBI" id="CHEBI:29985"/>
        <dbReference type="ChEBI" id="CHEBI:58928"/>
        <dbReference type="EC" id="3.5.3.8"/>
    </reaction>
</comment>
<feature type="binding site" evidence="5 7">
    <location>
        <position position="147"/>
    </location>
    <ligand>
        <name>Mn(2+)</name>
        <dbReference type="ChEBI" id="CHEBI:29035"/>
        <label>1</label>
    </ligand>
</feature>
<comment type="pathway">
    <text evidence="5">Amino-acid degradation; L-histidine degradation into L-glutamate; L-glutamate from N-formimidoyl-L-glutamate (hydrolase route): step 1/1.</text>
</comment>
<dbReference type="InterPro" id="IPR006035">
    <property type="entry name" value="Ureohydrolase"/>
</dbReference>
<dbReference type="GO" id="GO:0019557">
    <property type="term" value="P:L-histidine catabolic process to glutamate and formate"/>
    <property type="evidence" value="ECO:0007669"/>
    <property type="project" value="UniProtKB-UniPathway"/>
</dbReference>
<feature type="binding site" evidence="5 7">
    <location>
        <position position="151"/>
    </location>
    <ligand>
        <name>Mn(2+)</name>
        <dbReference type="ChEBI" id="CHEBI:29035"/>
        <label>1</label>
    </ligand>
</feature>
<keyword evidence="2 5" id="KW-0378">Hydrolase</keyword>
<evidence type="ECO:0000313" key="10">
    <source>
        <dbReference type="Proteomes" id="UP000254575"/>
    </source>
</evidence>
<dbReference type="GO" id="GO:0050415">
    <property type="term" value="F:formimidoylglutamase activity"/>
    <property type="evidence" value="ECO:0007669"/>
    <property type="project" value="UniProtKB-UniRule"/>
</dbReference>
<dbReference type="GO" id="GO:0019556">
    <property type="term" value="P:L-histidine catabolic process to glutamate and formamide"/>
    <property type="evidence" value="ECO:0007669"/>
    <property type="project" value="UniProtKB-UniRule"/>
</dbReference>
<evidence type="ECO:0000256" key="2">
    <source>
        <dbReference type="ARBA" id="ARBA00022801"/>
    </source>
</evidence>
<comment type="similarity">
    <text evidence="5 8">Belongs to the arginase family.</text>
</comment>
<dbReference type="PIRSF" id="PIRSF036979">
    <property type="entry name" value="Arginase"/>
    <property type="match status" value="1"/>
</dbReference>
<dbReference type="Proteomes" id="UP000254575">
    <property type="component" value="Unassembled WGS sequence"/>
</dbReference>
<dbReference type="HAMAP" id="MF_00737">
    <property type="entry name" value="Formimidoylglutam"/>
    <property type="match status" value="1"/>
</dbReference>
<keyword evidence="4 5" id="KW-0464">Manganese</keyword>
<dbReference type="PANTHER" id="PTHR11358:SF35">
    <property type="entry name" value="FORMIMIDOYLGLUTAMASE"/>
    <property type="match status" value="1"/>
</dbReference>
<keyword evidence="3 5" id="KW-0369">Histidine metabolism</keyword>
<dbReference type="OrthoDB" id="9789727at2"/>
<dbReference type="EC" id="3.5.3.8" evidence="5 6"/>
<dbReference type="PRINTS" id="PR00116">
    <property type="entry name" value="ARGINASE"/>
</dbReference>
<sequence length="293" mass="32163">MNTKAKSIWQGRFDGEGEEHRRFYQAISAQTDVDFSLFGFACDEGVRRNQGRIGAAAAPDAIRRQLANFALHHNIRITDKGNVSCEQGDLEGAQSVLAQKITDTLAYHSMPIIFGGGHEVAFASFKGLFDYLQTQPQTGNIGIINIDAHFDLRQSDTASSGTPFLQAAQILQQAGKSFHYLCLGIARHSNTAALFQTASAVNCRYLLDKEITLMNLTFLKQQLEDFISPLDHLYLSIDLDAFPSSIAPGVSATAARGIDLAATEHVLEIICQSGKLRLFDIAEYSQGIKKQLH</sequence>
<evidence type="ECO:0000313" key="9">
    <source>
        <dbReference type="EMBL" id="SUO92795.1"/>
    </source>
</evidence>
<comment type="cofactor">
    <cofactor evidence="5 7">
        <name>Mn(2+)</name>
        <dbReference type="ChEBI" id="CHEBI:29035"/>
    </cofactor>
    <text evidence="5 7">Binds 2 manganese ions per subunit.</text>
</comment>
<evidence type="ECO:0000256" key="8">
    <source>
        <dbReference type="PROSITE-ProRule" id="PRU00742"/>
    </source>
</evidence>
<keyword evidence="1 5" id="KW-0479">Metal-binding</keyword>
<dbReference type="EMBL" id="UHIA01000003">
    <property type="protein sequence ID" value="SUO92795.1"/>
    <property type="molecule type" value="Genomic_DNA"/>
</dbReference>
<evidence type="ECO:0000256" key="1">
    <source>
        <dbReference type="ARBA" id="ARBA00022723"/>
    </source>
</evidence>
<reference evidence="9 10" key="1">
    <citation type="submission" date="2018-06" db="EMBL/GenBank/DDBJ databases">
        <authorList>
            <consortium name="Pathogen Informatics"/>
            <person name="Doyle S."/>
        </authorList>
    </citation>
    <scope>NUCLEOTIDE SEQUENCE [LARGE SCALE GENOMIC DNA]</scope>
    <source>
        <strain evidence="9 10">NCTC10717</strain>
    </source>
</reference>
<feature type="binding site" evidence="7">
    <location>
        <position position="149"/>
    </location>
    <ligand>
        <name>Mn(2+)</name>
        <dbReference type="ChEBI" id="CHEBI:29035"/>
        <label>1</label>
    </ligand>
</feature>
<dbReference type="GO" id="GO:0008783">
    <property type="term" value="F:agmatinase activity"/>
    <property type="evidence" value="ECO:0007669"/>
    <property type="project" value="TreeGrafter"/>
</dbReference>
<feature type="binding site" evidence="5">
    <location>
        <position position="149"/>
    </location>
    <ligand>
        <name>Mn(2+)</name>
        <dbReference type="ChEBI" id="CHEBI:29035"/>
        <label>2</label>
    </ligand>
</feature>
<feature type="binding site" evidence="5">
    <location>
        <position position="238"/>
    </location>
    <ligand>
        <name>Mn(2+)</name>
        <dbReference type="ChEBI" id="CHEBI:29035"/>
        <label>2</label>
    </ligand>
</feature>
<dbReference type="PROSITE" id="PS51409">
    <property type="entry name" value="ARGINASE_2"/>
    <property type="match status" value="1"/>
</dbReference>
<dbReference type="InterPro" id="IPR005923">
    <property type="entry name" value="HutG"/>
</dbReference>
<dbReference type="GO" id="GO:0033389">
    <property type="term" value="P:putrescine biosynthetic process from arginine, via agmatine"/>
    <property type="evidence" value="ECO:0007669"/>
    <property type="project" value="TreeGrafter"/>
</dbReference>
<comment type="function">
    <text evidence="5">Catalyzes the conversion of N-formimidoyl-L-glutamate to L-glutamate and formamide.</text>
</comment>
<dbReference type="RefSeq" id="WP_115218003.1">
    <property type="nucleotide sequence ID" value="NZ_UHIA01000003.1"/>
</dbReference>
<protein>
    <recommendedName>
        <fullName evidence="5 6">Formimidoylglutamase</fullName>
        <ecNumber evidence="5 6">3.5.3.8</ecNumber>
    </recommendedName>
    <alternativeName>
        <fullName evidence="5">Formiminoglutamase</fullName>
    </alternativeName>
    <alternativeName>
        <fullName evidence="5">Formiminoglutamate hydrolase</fullName>
    </alternativeName>
</protein>
<feature type="binding site" evidence="5 7">
    <location>
        <position position="118"/>
    </location>
    <ligand>
        <name>Mn(2+)</name>
        <dbReference type="ChEBI" id="CHEBI:29035"/>
        <label>1</label>
    </ligand>
</feature>
<evidence type="ECO:0000256" key="6">
    <source>
        <dbReference type="NCBIfam" id="TIGR01227"/>
    </source>
</evidence>
<dbReference type="SUPFAM" id="SSF52768">
    <property type="entry name" value="Arginase/deacetylase"/>
    <property type="match status" value="1"/>
</dbReference>
<dbReference type="GO" id="GO:0030145">
    <property type="term" value="F:manganese ion binding"/>
    <property type="evidence" value="ECO:0007669"/>
    <property type="project" value="UniProtKB-UniRule"/>
</dbReference>
<dbReference type="NCBIfam" id="TIGR01227">
    <property type="entry name" value="hutG"/>
    <property type="match status" value="1"/>
</dbReference>
<dbReference type="AlphaFoldDB" id="A0A380MJQ5"/>
<dbReference type="CDD" id="cd09988">
    <property type="entry name" value="Formimidoylglutamase"/>
    <property type="match status" value="1"/>
</dbReference>
<feature type="binding site" evidence="5">
    <location>
        <position position="147"/>
    </location>
    <ligand>
        <name>Mn(2+)</name>
        <dbReference type="ChEBI" id="CHEBI:29035"/>
        <label>2</label>
    </ligand>
</feature>